<evidence type="ECO:0000256" key="2">
    <source>
        <dbReference type="SAM" id="Phobius"/>
    </source>
</evidence>
<name>A0ABP8XC22_9PSEU</name>
<evidence type="ECO:0000313" key="3">
    <source>
        <dbReference type="EMBL" id="GAA4703795.1"/>
    </source>
</evidence>
<keyword evidence="2" id="KW-0472">Membrane</keyword>
<organism evidence="3 4">
    <name type="scientific">Pseudonocardia yuanmonensis</name>
    <dbReference type="NCBI Taxonomy" id="1095914"/>
    <lineage>
        <taxon>Bacteria</taxon>
        <taxon>Bacillati</taxon>
        <taxon>Actinomycetota</taxon>
        <taxon>Actinomycetes</taxon>
        <taxon>Pseudonocardiales</taxon>
        <taxon>Pseudonocardiaceae</taxon>
        <taxon>Pseudonocardia</taxon>
    </lineage>
</organism>
<gene>
    <name evidence="3" type="ORF">GCM10023215_49210</name>
</gene>
<sequence>MPDRHTAWGASGWGCNAREPWAPPLFTAEPTTWTTADATAAERGQAGRVALVVVAALTLLLAGTAYVYAALHLL</sequence>
<accession>A0ABP8XC22</accession>
<comment type="caution">
    <text evidence="3">The sequence shown here is derived from an EMBL/GenBank/DDBJ whole genome shotgun (WGS) entry which is preliminary data.</text>
</comment>
<dbReference type="EMBL" id="BAABIC010000019">
    <property type="protein sequence ID" value="GAA4703795.1"/>
    <property type="molecule type" value="Genomic_DNA"/>
</dbReference>
<feature type="transmembrane region" description="Helical" evidence="2">
    <location>
        <begin position="49"/>
        <end position="71"/>
    </location>
</feature>
<reference evidence="4" key="1">
    <citation type="journal article" date="2019" name="Int. J. Syst. Evol. Microbiol.">
        <title>The Global Catalogue of Microorganisms (GCM) 10K type strain sequencing project: providing services to taxonomists for standard genome sequencing and annotation.</title>
        <authorList>
            <consortium name="The Broad Institute Genomics Platform"/>
            <consortium name="The Broad Institute Genome Sequencing Center for Infectious Disease"/>
            <person name="Wu L."/>
            <person name="Ma J."/>
        </authorList>
    </citation>
    <scope>NUCLEOTIDE SEQUENCE [LARGE SCALE GENOMIC DNA]</scope>
    <source>
        <strain evidence="4">JCM 18055</strain>
    </source>
</reference>
<protein>
    <submittedName>
        <fullName evidence="3">Uncharacterized protein</fullName>
    </submittedName>
</protein>
<dbReference type="RefSeq" id="WP_345383111.1">
    <property type="nucleotide sequence ID" value="NZ_BAABIC010000019.1"/>
</dbReference>
<proteinExistence type="predicted"/>
<keyword evidence="2" id="KW-1133">Transmembrane helix</keyword>
<keyword evidence="2" id="KW-0812">Transmembrane</keyword>
<dbReference type="Proteomes" id="UP001500325">
    <property type="component" value="Unassembled WGS sequence"/>
</dbReference>
<evidence type="ECO:0000256" key="1">
    <source>
        <dbReference type="SAM" id="MobiDB-lite"/>
    </source>
</evidence>
<evidence type="ECO:0000313" key="4">
    <source>
        <dbReference type="Proteomes" id="UP001500325"/>
    </source>
</evidence>
<keyword evidence="4" id="KW-1185">Reference proteome</keyword>
<feature type="region of interest" description="Disordered" evidence="1">
    <location>
        <begin position="1"/>
        <end position="20"/>
    </location>
</feature>